<evidence type="ECO:0000313" key="2">
    <source>
        <dbReference type="EMBL" id="RZC51360.1"/>
    </source>
</evidence>
<feature type="compositionally biased region" description="Basic residues" evidence="1">
    <location>
        <begin position="1"/>
        <end position="20"/>
    </location>
</feature>
<accession>A0A4Y7IU88</accession>
<protein>
    <submittedName>
        <fullName evidence="2">Uncharacterized protein</fullName>
    </submittedName>
</protein>
<keyword evidence="3" id="KW-1185">Reference proteome</keyword>
<dbReference type="EMBL" id="CM010716">
    <property type="protein sequence ID" value="RZC51360.1"/>
    <property type="molecule type" value="Genomic_DNA"/>
</dbReference>
<organism evidence="2 3">
    <name type="scientific">Papaver somniferum</name>
    <name type="common">Opium poppy</name>
    <dbReference type="NCBI Taxonomy" id="3469"/>
    <lineage>
        <taxon>Eukaryota</taxon>
        <taxon>Viridiplantae</taxon>
        <taxon>Streptophyta</taxon>
        <taxon>Embryophyta</taxon>
        <taxon>Tracheophyta</taxon>
        <taxon>Spermatophyta</taxon>
        <taxon>Magnoliopsida</taxon>
        <taxon>Ranunculales</taxon>
        <taxon>Papaveraceae</taxon>
        <taxon>Papaveroideae</taxon>
        <taxon>Papaver</taxon>
    </lineage>
</organism>
<name>A0A4Y7IU88_PAPSO</name>
<evidence type="ECO:0000313" key="3">
    <source>
        <dbReference type="Proteomes" id="UP000316621"/>
    </source>
</evidence>
<evidence type="ECO:0000256" key="1">
    <source>
        <dbReference type="SAM" id="MobiDB-lite"/>
    </source>
</evidence>
<sequence length="60" mass="6503">MPPKPQKPKAKLVKQHKRSKNIIAASSSQNLEAQEDDPLGSLLSTPNVEVDENNGAPQDL</sequence>
<gene>
    <name evidence="2" type="ORF">C5167_019778</name>
</gene>
<reference evidence="2 3" key="1">
    <citation type="journal article" date="2018" name="Science">
        <title>The opium poppy genome and morphinan production.</title>
        <authorList>
            <person name="Guo L."/>
            <person name="Winzer T."/>
            <person name="Yang X."/>
            <person name="Li Y."/>
            <person name="Ning Z."/>
            <person name="He Z."/>
            <person name="Teodor R."/>
            <person name="Lu Y."/>
            <person name="Bowser T.A."/>
            <person name="Graham I.A."/>
            <person name="Ye K."/>
        </authorList>
    </citation>
    <scope>NUCLEOTIDE SEQUENCE [LARGE SCALE GENOMIC DNA]</scope>
    <source>
        <strain evidence="3">cv. HN1</strain>
        <tissue evidence="2">Leaves</tissue>
    </source>
</reference>
<dbReference type="Proteomes" id="UP000316621">
    <property type="component" value="Chromosome 2"/>
</dbReference>
<feature type="region of interest" description="Disordered" evidence="1">
    <location>
        <begin position="1"/>
        <end position="60"/>
    </location>
</feature>
<proteinExistence type="predicted"/>
<dbReference type="AlphaFoldDB" id="A0A4Y7IU88"/>
<dbReference type="Gramene" id="RZC51360">
    <property type="protein sequence ID" value="RZC51360"/>
    <property type="gene ID" value="C5167_019778"/>
</dbReference>